<protein>
    <recommendedName>
        <fullName evidence="4">nicotinate-nucleotide diphosphorylase (carboxylating)</fullName>
        <ecNumber evidence="4">2.4.2.19</ecNumber>
    </recommendedName>
    <alternativeName>
        <fullName evidence="8">Quinolinate phosphoribosyltransferase [decarboxylating]</fullName>
    </alternativeName>
</protein>
<dbReference type="InterPro" id="IPR036068">
    <property type="entry name" value="Nicotinate_pribotase-like_C"/>
</dbReference>
<keyword evidence="7 9" id="KW-0808">Transferase</keyword>
<sequence>MVEKIVELIRDDEHFIDFASYPLRGTVACGNILLKSEWAVLSGVEIVSKVLERFNIKIEFFHRDGERVEKGVIATLKGDAYSVLVCERTILNVLSYMSSIATKTKTLVERIRAKGVHTKIAATRKTIPFTAALQKIAVIHGGGDTHRLNLSDMVMIKDNHIALYGSVSEAVCKVREAVSFSKKIEVEVEDEQTALEAANAGVDILMLDNMPVERACELAAKLKGSFSNIVVEYSGGVDPSNIEKYACEYFDIISVGRLTSEISYVDFSLEVSKFDT</sequence>
<proteinExistence type="inferred from homology"/>
<dbReference type="GO" id="GO:0009435">
    <property type="term" value="P:NAD+ biosynthetic process"/>
    <property type="evidence" value="ECO:0007669"/>
    <property type="project" value="UniProtKB-UniPathway"/>
</dbReference>
<reference evidence="12" key="1">
    <citation type="journal article" date="2020" name="mSystems">
        <title>Genome- and Community-Level Interaction Insights into Carbon Utilization and Element Cycling Functions of Hydrothermarchaeota in Hydrothermal Sediment.</title>
        <authorList>
            <person name="Zhou Z."/>
            <person name="Liu Y."/>
            <person name="Xu W."/>
            <person name="Pan J."/>
            <person name="Luo Z.H."/>
            <person name="Li M."/>
        </authorList>
    </citation>
    <scope>NUCLEOTIDE SEQUENCE [LARGE SCALE GENOMIC DNA]</scope>
    <source>
        <strain evidence="12">SpSt-609</strain>
    </source>
</reference>
<dbReference type="Gene3D" id="3.20.20.70">
    <property type="entry name" value="Aldolase class I"/>
    <property type="match status" value="1"/>
</dbReference>
<comment type="pathway">
    <text evidence="2">Cofactor biosynthesis; NAD(+) biosynthesis; nicotinate D-ribonucleotide from quinolinate: step 1/1.</text>
</comment>
<dbReference type="PIRSF" id="PIRSF006250">
    <property type="entry name" value="NadC_ModD"/>
    <property type="match status" value="1"/>
</dbReference>
<dbReference type="SUPFAM" id="SSF54675">
    <property type="entry name" value="Nicotinate/Quinolinate PRTase N-terminal domain-like"/>
    <property type="match status" value="1"/>
</dbReference>
<evidence type="ECO:0000259" key="10">
    <source>
        <dbReference type="Pfam" id="PF01729"/>
    </source>
</evidence>
<dbReference type="GO" id="GO:0034213">
    <property type="term" value="P:quinolinate catabolic process"/>
    <property type="evidence" value="ECO:0007669"/>
    <property type="project" value="TreeGrafter"/>
</dbReference>
<evidence type="ECO:0000313" key="12">
    <source>
        <dbReference type="EMBL" id="HGU40280.1"/>
    </source>
</evidence>
<dbReference type="InterPro" id="IPR037128">
    <property type="entry name" value="Quinolinate_PRibosylTase_N_sf"/>
</dbReference>
<dbReference type="GO" id="GO:0005737">
    <property type="term" value="C:cytoplasm"/>
    <property type="evidence" value="ECO:0007669"/>
    <property type="project" value="TreeGrafter"/>
</dbReference>
<comment type="similarity">
    <text evidence="3 9">Belongs to the NadC/ModD family.</text>
</comment>
<evidence type="ECO:0000256" key="7">
    <source>
        <dbReference type="ARBA" id="ARBA00022679"/>
    </source>
</evidence>
<dbReference type="InterPro" id="IPR013785">
    <property type="entry name" value="Aldolase_TIM"/>
</dbReference>
<comment type="caution">
    <text evidence="12">The sequence shown here is derived from an EMBL/GenBank/DDBJ whole genome shotgun (WGS) entry which is preliminary data.</text>
</comment>
<evidence type="ECO:0000256" key="3">
    <source>
        <dbReference type="ARBA" id="ARBA00009400"/>
    </source>
</evidence>
<evidence type="ECO:0000256" key="8">
    <source>
        <dbReference type="ARBA" id="ARBA00033102"/>
    </source>
</evidence>
<name>A0A7C4RVQ0_9BACT</name>
<dbReference type="Pfam" id="PF02749">
    <property type="entry name" value="QRPTase_N"/>
    <property type="match status" value="1"/>
</dbReference>
<dbReference type="CDD" id="cd01572">
    <property type="entry name" value="QPRTase"/>
    <property type="match status" value="1"/>
</dbReference>
<dbReference type="AlphaFoldDB" id="A0A7C4RVQ0"/>
<gene>
    <name evidence="12" type="primary">nadC</name>
    <name evidence="12" type="ORF">ENT77_03675</name>
</gene>
<accession>A0A7C4RVQ0</accession>
<dbReference type="UniPathway" id="UPA00253">
    <property type="reaction ID" value="UER00331"/>
</dbReference>
<dbReference type="NCBIfam" id="TIGR00078">
    <property type="entry name" value="nadC"/>
    <property type="match status" value="1"/>
</dbReference>
<organism evidence="12">
    <name type="scientific">Fervidobacterium thailandense</name>
    <dbReference type="NCBI Taxonomy" id="1008305"/>
    <lineage>
        <taxon>Bacteria</taxon>
        <taxon>Thermotogati</taxon>
        <taxon>Thermotogota</taxon>
        <taxon>Thermotogae</taxon>
        <taxon>Thermotogales</taxon>
        <taxon>Fervidobacteriaceae</taxon>
        <taxon>Fervidobacterium</taxon>
    </lineage>
</organism>
<evidence type="ECO:0000259" key="11">
    <source>
        <dbReference type="Pfam" id="PF02749"/>
    </source>
</evidence>
<dbReference type="EC" id="2.4.2.19" evidence="4"/>
<evidence type="ECO:0000256" key="2">
    <source>
        <dbReference type="ARBA" id="ARBA00004893"/>
    </source>
</evidence>
<dbReference type="FunFam" id="3.20.20.70:FF:000030">
    <property type="entry name" value="Nicotinate-nucleotide pyrophosphorylase, carboxylating"/>
    <property type="match status" value="1"/>
</dbReference>
<dbReference type="InterPro" id="IPR004393">
    <property type="entry name" value="NadC"/>
</dbReference>
<feature type="domain" description="Quinolinate phosphoribosyl transferase N-terminal" evidence="11">
    <location>
        <begin position="28"/>
        <end position="98"/>
    </location>
</feature>
<dbReference type="Gene3D" id="3.90.1170.20">
    <property type="entry name" value="Quinolinate phosphoribosyl transferase, N-terminal domain"/>
    <property type="match status" value="1"/>
</dbReference>
<evidence type="ECO:0000256" key="1">
    <source>
        <dbReference type="ARBA" id="ARBA00003237"/>
    </source>
</evidence>
<evidence type="ECO:0000256" key="6">
    <source>
        <dbReference type="ARBA" id="ARBA00022676"/>
    </source>
</evidence>
<dbReference type="InterPro" id="IPR022412">
    <property type="entry name" value="Quinolinate_PRibosylTrfase_N"/>
</dbReference>
<keyword evidence="6 9" id="KW-0328">Glycosyltransferase</keyword>
<evidence type="ECO:0000256" key="5">
    <source>
        <dbReference type="ARBA" id="ARBA00022642"/>
    </source>
</evidence>
<dbReference type="GO" id="GO:0004514">
    <property type="term" value="F:nicotinate-nucleotide diphosphorylase (carboxylating) activity"/>
    <property type="evidence" value="ECO:0007669"/>
    <property type="project" value="UniProtKB-EC"/>
</dbReference>
<keyword evidence="5" id="KW-0662">Pyridine nucleotide biosynthesis</keyword>
<evidence type="ECO:0000256" key="4">
    <source>
        <dbReference type="ARBA" id="ARBA00011944"/>
    </source>
</evidence>
<dbReference type="InterPro" id="IPR002638">
    <property type="entry name" value="Quinolinate_PRibosylTrfase_C"/>
</dbReference>
<evidence type="ECO:0000256" key="9">
    <source>
        <dbReference type="PIRNR" id="PIRNR006250"/>
    </source>
</evidence>
<comment type="function">
    <text evidence="1">Involved in the catabolism of quinolinic acid (QA).</text>
</comment>
<dbReference type="EMBL" id="DSZY01000014">
    <property type="protein sequence ID" value="HGU40280.1"/>
    <property type="molecule type" value="Genomic_DNA"/>
</dbReference>
<dbReference type="PANTHER" id="PTHR32179">
    <property type="entry name" value="NICOTINATE-NUCLEOTIDE PYROPHOSPHORYLASE [CARBOXYLATING]"/>
    <property type="match status" value="1"/>
</dbReference>
<dbReference type="Pfam" id="PF01729">
    <property type="entry name" value="QRPTase_C"/>
    <property type="match status" value="1"/>
</dbReference>
<dbReference type="InterPro" id="IPR027277">
    <property type="entry name" value="NadC/ModD"/>
</dbReference>
<dbReference type="PANTHER" id="PTHR32179:SF3">
    <property type="entry name" value="NICOTINATE-NUCLEOTIDE PYROPHOSPHORYLASE [CARBOXYLATING]"/>
    <property type="match status" value="1"/>
</dbReference>
<dbReference type="SUPFAM" id="SSF51690">
    <property type="entry name" value="Nicotinate/Quinolinate PRTase C-terminal domain-like"/>
    <property type="match status" value="1"/>
</dbReference>
<feature type="domain" description="Quinolinate phosphoribosyl transferase C-terminal" evidence="10">
    <location>
        <begin position="100"/>
        <end position="270"/>
    </location>
</feature>